<keyword evidence="2" id="KW-0472">Membrane</keyword>
<feature type="region of interest" description="Disordered" evidence="1">
    <location>
        <begin position="441"/>
        <end position="464"/>
    </location>
</feature>
<feature type="domain" description="EGF-like" evidence="3">
    <location>
        <begin position="144"/>
        <end position="174"/>
    </location>
</feature>
<dbReference type="InterPro" id="IPR006149">
    <property type="entry name" value="EB_dom"/>
</dbReference>
<dbReference type="Pfam" id="PF01683">
    <property type="entry name" value="EB"/>
    <property type="match status" value="1"/>
</dbReference>
<gene>
    <name evidence="4" type="ORF">BaRGS_00039658</name>
</gene>
<dbReference type="InterPro" id="IPR000742">
    <property type="entry name" value="EGF"/>
</dbReference>
<keyword evidence="2" id="KW-0812">Transmembrane</keyword>
<accession>A0ABD0J2N4</accession>
<dbReference type="PANTHER" id="PTHR39069:SF8">
    <property type="entry name" value="FI17111P1"/>
    <property type="match status" value="1"/>
</dbReference>
<feature type="domain" description="EGF-like" evidence="3">
    <location>
        <begin position="270"/>
        <end position="313"/>
    </location>
</feature>
<dbReference type="Proteomes" id="UP001519460">
    <property type="component" value="Unassembled WGS sequence"/>
</dbReference>
<comment type="caution">
    <text evidence="4">The sequence shown here is derived from an EMBL/GenBank/DDBJ whole genome shotgun (WGS) entry which is preliminary data.</text>
</comment>
<keyword evidence="2" id="KW-1133">Transmembrane helix</keyword>
<feature type="compositionally biased region" description="Basic residues" evidence="1">
    <location>
        <begin position="446"/>
        <end position="455"/>
    </location>
</feature>
<sequence length="464" mass="48402">MSARIFLASSVVQARLAYTAAKFFLPNYRLSSALASPSRCTYTTTLAQMRHVPLYRTRTASLACVNVYLVSTTLGTRLHVFRVGISAGDPCTSGLSDPSQCIGNATCSRGQCECDSGFVSDGGVCKIPDPVVQVLLGEACPDPLCSAVLNANCRHGVCECASGFHDSGNKTTCVQSIAAGGACTSGVSDPSQCTGNAICARGRCECGAGFFSNGGLCKRRGLPGQPCSATVKHPEQCVDKASCTGDVCACDDNFYNTRGACEPRVPLDHTCNSTINDNRQCVDNANCTQSADNAYSYLCQCVAGYFNRSGICSAIPRGDDGDNTVAIVAGVLVPLVLGLGFVLGAIAFKKRGRLRINDVSSSSASPPHTPSSQGNSAHEEDDDHKSQSAVDAASIDIGDPDLFLIPAPAFPVPQAPPPLTHAGIVADTAGVLQPVRVDRPAVHLHPSLKGKKGKKSNSPYHKPV</sequence>
<feature type="compositionally biased region" description="Low complexity" evidence="1">
    <location>
        <begin position="360"/>
        <end position="372"/>
    </location>
</feature>
<evidence type="ECO:0000313" key="4">
    <source>
        <dbReference type="EMBL" id="KAK7453175.1"/>
    </source>
</evidence>
<feature type="domain" description="EGF-like" evidence="3">
    <location>
        <begin position="226"/>
        <end position="262"/>
    </location>
</feature>
<feature type="domain" description="EGF-like" evidence="3">
    <location>
        <begin position="182"/>
        <end position="218"/>
    </location>
</feature>
<name>A0ABD0J2N4_9CAEN</name>
<protein>
    <recommendedName>
        <fullName evidence="3">EGF-like domain-containing protein</fullName>
    </recommendedName>
</protein>
<feature type="region of interest" description="Disordered" evidence="1">
    <location>
        <begin position="358"/>
        <end position="390"/>
    </location>
</feature>
<dbReference type="EMBL" id="JACVVK020000710">
    <property type="protein sequence ID" value="KAK7453175.1"/>
    <property type="molecule type" value="Genomic_DNA"/>
</dbReference>
<keyword evidence="5" id="KW-1185">Reference proteome</keyword>
<evidence type="ECO:0000259" key="3">
    <source>
        <dbReference type="SMART" id="SM00181"/>
    </source>
</evidence>
<evidence type="ECO:0000313" key="5">
    <source>
        <dbReference type="Proteomes" id="UP001519460"/>
    </source>
</evidence>
<reference evidence="4 5" key="1">
    <citation type="journal article" date="2023" name="Sci. Data">
        <title>Genome assembly of the Korean intertidal mud-creeper Batillaria attramentaria.</title>
        <authorList>
            <person name="Patra A.K."/>
            <person name="Ho P.T."/>
            <person name="Jun S."/>
            <person name="Lee S.J."/>
            <person name="Kim Y."/>
            <person name="Won Y.J."/>
        </authorList>
    </citation>
    <scope>NUCLEOTIDE SEQUENCE [LARGE SCALE GENOMIC DNA]</scope>
    <source>
        <strain evidence="4">Wonlab-2016</strain>
    </source>
</reference>
<evidence type="ECO:0000256" key="1">
    <source>
        <dbReference type="SAM" id="MobiDB-lite"/>
    </source>
</evidence>
<evidence type="ECO:0000256" key="2">
    <source>
        <dbReference type="SAM" id="Phobius"/>
    </source>
</evidence>
<proteinExistence type="predicted"/>
<organism evidence="4 5">
    <name type="scientific">Batillaria attramentaria</name>
    <dbReference type="NCBI Taxonomy" id="370345"/>
    <lineage>
        <taxon>Eukaryota</taxon>
        <taxon>Metazoa</taxon>
        <taxon>Spiralia</taxon>
        <taxon>Lophotrochozoa</taxon>
        <taxon>Mollusca</taxon>
        <taxon>Gastropoda</taxon>
        <taxon>Caenogastropoda</taxon>
        <taxon>Sorbeoconcha</taxon>
        <taxon>Cerithioidea</taxon>
        <taxon>Batillariidae</taxon>
        <taxon>Batillaria</taxon>
    </lineage>
</organism>
<feature type="transmembrane region" description="Helical" evidence="2">
    <location>
        <begin position="325"/>
        <end position="348"/>
    </location>
</feature>
<dbReference type="PANTHER" id="PTHR39069">
    <property type="entry name" value="ECDYSONE-INDUCIBLE GENE E1, ISOFORM A"/>
    <property type="match status" value="1"/>
</dbReference>
<dbReference type="AlphaFoldDB" id="A0ABD0J2N4"/>
<dbReference type="SMART" id="SM00181">
    <property type="entry name" value="EGF"/>
    <property type="match status" value="5"/>
</dbReference>
<feature type="domain" description="EGF-like" evidence="3">
    <location>
        <begin position="90"/>
        <end position="126"/>
    </location>
</feature>